<gene>
    <name evidence="1" type="ORF">RIF29_14017</name>
</gene>
<protein>
    <submittedName>
        <fullName evidence="1">Uncharacterized protein</fullName>
    </submittedName>
</protein>
<dbReference type="EMBL" id="JAYWIO010000003">
    <property type="protein sequence ID" value="KAK7272972.1"/>
    <property type="molecule type" value="Genomic_DNA"/>
</dbReference>
<name>A0AAN9FAM2_CROPI</name>
<sequence>MSSQRADVPSQLAEGRSLAQIASNSDLLSSPPAASTRQVIASTHQVVASTPSAIASTGEDLISNMVDELTSSEGFDLSLLHVREGTTPALTPVAEEVKDVSDVVFIRESLAFQK</sequence>
<proteinExistence type="predicted"/>
<keyword evidence="2" id="KW-1185">Reference proteome</keyword>
<organism evidence="1 2">
    <name type="scientific">Crotalaria pallida</name>
    <name type="common">Smooth rattlebox</name>
    <name type="synonym">Crotalaria striata</name>
    <dbReference type="NCBI Taxonomy" id="3830"/>
    <lineage>
        <taxon>Eukaryota</taxon>
        <taxon>Viridiplantae</taxon>
        <taxon>Streptophyta</taxon>
        <taxon>Embryophyta</taxon>
        <taxon>Tracheophyta</taxon>
        <taxon>Spermatophyta</taxon>
        <taxon>Magnoliopsida</taxon>
        <taxon>eudicotyledons</taxon>
        <taxon>Gunneridae</taxon>
        <taxon>Pentapetalae</taxon>
        <taxon>rosids</taxon>
        <taxon>fabids</taxon>
        <taxon>Fabales</taxon>
        <taxon>Fabaceae</taxon>
        <taxon>Papilionoideae</taxon>
        <taxon>50 kb inversion clade</taxon>
        <taxon>genistoids sensu lato</taxon>
        <taxon>core genistoids</taxon>
        <taxon>Crotalarieae</taxon>
        <taxon>Crotalaria</taxon>
    </lineage>
</organism>
<reference evidence="1 2" key="1">
    <citation type="submission" date="2024-01" db="EMBL/GenBank/DDBJ databases">
        <title>The genomes of 5 underutilized Papilionoideae crops provide insights into root nodulation and disease resistanc.</title>
        <authorList>
            <person name="Yuan L."/>
        </authorList>
    </citation>
    <scope>NUCLEOTIDE SEQUENCE [LARGE SCALE GENOMIC DNA]</scope>
    <source>
        <strain evidence="1">ZHUSHIDOU_FW_LH</strain>
        <tissue evidence="1">Leaf</tissue>
    </source>
</reference>
<evidence type="ECO:0000313" key="1">
    <source>
        <dbReference type="EMBL" id="KAK7272972.1"/>
    </source>
</evidence>
<dbReference type="Proteomes" id="UP001372338">
    <property type="component" value="Unassembled WGS sequence"/>
</dbReference>
<comment type="caution">
    <text evidence="1">The sequence shown here is derived from an EMBL/GenBank/DDBJ whole genome shotgun (WGS) entry which is preliminary data.</text>
</comment>
<evidence type="ECO:0000313" key="2">
    <source>
        <dbReference type="Proteomes" id="UP001372338"/>
    </source>
</evidence>
<accession>A0AAN9FAM2</accession>
<dbReference type="AlphaFoldDB" id="A0AAN9FAM2"/>